<dbReference type="InterPro" id="IPR036909">
    <property type="entry name" value="Cyt_c-like_dom_sf"/>
</dbReference>
<dbReference type="Gene3D" id="3.40.50.880">
    <property type="match status" value="1"/>
</dbReference>
<dbReference type="OrthoDB" id="9816308at2"/>
<keyword evidence="10" id="KW-1185">Reference proteome</keyword>
<dbReference type="Pfam" id="PF06283">
    <property type="entry name" value="ThuA"/>
    <property type="match status" value="1"/>
</dbReference>
<dbReference type="Gene3D" id="1.10.760.10">
    <property type="entry name" value="Cytochrome c-like domain"/>
    <property type="match status" value="1"/>
</dbReference>
<feature type="binding site" description="covalent" evidence="6">
    <location>
        <position position="875"/>
    </location>
    <ligand>
        <name>heme c</name>
        <dbReference type="ChEBI" id="CHEBI:61717"/>
    </ligand>
</feature>
<comment type="PTM">
    <text evidence="6">Binds 1 heme c group covalently per subunit.</text>
</comment>
<dbReference type="SMART" id="SM00089">
    <property type="entry name" value="PKD"/>
    <property type="match status" value="1"/>
</dbReference>
<sequence length="1132" mass="126105">MKIKNTWRLVAGSTFAVLILALFTFSKLVVKPKILIFSKTAGYHHASIAKGQLALLQLARENDMDADTTTDSTAFNDSNLKQYAAVVFLSTTGNVLNNYQEAAFERYIQAGGGFMGIHAAADTEYDWGWYGRLVGAYFLNHPKQQNAVIQVIDRKNGATKHLPKKWKRWDEWYSYKKISPDIKVLMNLDESSYEGGKNGKNHPIAWYHEYDGGRAFYTGLGHTDESYADPQYLKHVLGGLRYASGKNQPLDYAKAKTQNVPEDDRFVKTLLDQGNFNEPTEMAVLPNLDILVAQRRGELMLYSQKEQKVKQVGALNVYFRTHTKGVNAEEGILGLAADPDYKNNNYVYLYYSPADTSVNRLSRFTFRGDSLDRKSEKMILQLYSQREICCHTGGSIAFGPDKLLYLSTGDNSTPFNEPNARYVSSGYAPLNDIPGHIQYDVRRSSGNTNDLRGKILRIRVKPDGTYDIPEGNLFPKGTAKTRPEIYTMGHRNPYRISVDQKNSILYWGEVGPDAREDSMATRGPRGYDEVNQAKKAGFFGWPLFIGNNYPYRAFDYATGKSGEPFDPAKPINNSRNNTGLTELPPATPAFIWYPYAESPDFPQVGIGGRNAMAGPVYYTDMYPKETRYPDYYNGKLFIYEWIRDWIKVVTLNKENNYDKMEPFMQNAKLAALIDMEVGPDGRLYLLEYGKGWFAKNPDAGISRVDYLPGNRPPKVSTLDIDNLNGNLPFTFTASVKATDPEKDNLTYVWTIGDLKKETKEPSLKYTLNKAGDYKVQVQVQDDKKAFSSSNVVTVYAGNEQPMVNIVIQGNKSFYFPNKPVNYSVKVIDEGAKVDPKNLFVSTDYIQGRDMAAASTGHQVISEAILGKNLMMNSDCKACHSITEKSIGPAFADVAKRYQKDTRAQDYLIGKIIKGGGGVWGENVMPAHLTMKEGDVRQIVTFILSLANADSNKPSLPAVGKIVPSINEEKKQNNVFRLMATYTDAGGAGIQPLSGSQAIYLRNTTMDVSDFREVKGFAPKDSAGARYLTLPVTEGYLKGEQLDLTGISRIELAGFGSGRPGKYQVELRSGKANGTVIGQTTVDFADNRQKVTASVPVPKTATNGQLQDLYLVVKPVQPGGRAYLKTISFIPES</sequence>
<dbReference type="CDD" id="cd00146">
    <property type="entry name" value="PKD"/>
    <property type="match status" value="1"/>
</dbReference>
<evidence type="ECO:0000256" key="5">
    <source>
        <dbReference type="ARBA" id="ARBA00023004"/>
    </source>
</evidence>
<dbReference type="InterPro" id="IPR009056">
    <property type="entry name" value="Cyt_c-like_dom"/>
</dbReference>
<dbReference type="Pfam" id="PF07995">
    <property type="entry name" value="GSDH"/>
    <property type="match status" value="1"/>
</dbReference>
<dbReference type="InterPro" id="IPR029062">
    <property type="entry name" value="Class_I_gatase-like"/>
</dbReference>
<feature type="binding site" description="covalent" evidence="6">
    <location>
        <position position="879"/>
    </location>
    <ligand>
        <name>heme c</name>
        <dbReference type="ChEBI" id="CHEBI:61717"/>
    </ligand>
</feature>
<protein>
    <submittedName>
        <fullName evidence="9">Crp/Fnr family transcriptional regulator</fullName>
    </submittedName>
</protein>
<evidence type="ECO:0000259" key="8">
    <source>
        <dbReference type="PROSITE" id="PS51007"/>
    </source>
</evidence>
<dbReference type="InterPro" id="IPR029010">
    <property type="entry name" value="ThuA-like"/>
</dbReference>
<evidence type="ECO:0000256" key="3">
    <source>
        <dbReference type="ARBA" id="ARBA00022723"/>
    </source>
</evidence>
<dbReference type="SUPFAM" id="SSF50952">
    <property type="entry name" value="Soluble quinoprotein glucose dehydrogenase"/>
    <property type="match status" value="1"/>
</dbReference>
<dbReference type="SUPFAM" id="SSF49299">
    <property type="entry name" value="PKD domain"/>
    <property type="match status" value="1"/>
</dbReference>
<organism evidence="9 10">
    <name type="scientific">Adhaeribacter arboris</name>
    <dbReference type="NCBI Taxonomy" id="2072846"/>
    <lineage>
        <taxon>Bacteria</taxon>
        <taxon>Pseudomonadati</taxon>
        <taxon>Bacteroidota</taxon>
        <taxon>Cytophagia</taxon>
        <taxon>Cytophagales</taxon>
        <taxon>Hymenobacteraceae</taxon>
        <taxon>Adhaeribacter</taxon>
    </lineage>
</organism>
<dbReference type="PANTHER" id="PTHR40469:SF2">
    <property type="entry name" value="GALACTOSE-BINDING DOMAIN-LIKE SUPERFAMILY PROTEIN"/>
    <property type="match status" value="1"/>
</dbReference>
<dbReference type="GO" id="GO:0005506">
    <property type="term" value="F:iron ion binding"/>
    <property type="evidence" value="ECO:0007669"/>
    <property type="project" value="InterPro"/>
</dbReference>
<feature type="domain" description="PKD" evidence="7">
    <location>
        <begin position="743"/>
        <end position="794"/>
    </location>
</feature>
<dbReference type="PANTHER" id="PTHR40469">
    <property type="entry name" value="SECRETED GLYCOSYL HYDROLASE"/>
    <property type="match status" value="1"/>
</dbReference>
<dbReference type="InterPro" id="IPR013783">
    <property type="entry name" value="Ig-like_fold"/>
</dbReference>
<dbReference type="AlphaFoldDB" id="A0A2T2YI23"/>
<gene>
    <name evidence="9" type="ORF">AHMF7605_17400</name>
</gene>
<keyword evidence="2 6" id="KW-0349">Heme</keyword>
<dbReference type="EMBL" id="PYFT01000001">
    <property type="protein sequence ID" value="PSR55155.1"/>
    <property type="molecule type" value="Genomic_DNA"/>
</dbReference>
<dbReference type="SUPFAM" id="SSF46626">
    <property type="entry name" value="Cytochrome c"/>
    <property type="match status" value="1"/>
</dbReference>
<dbReference type="InterPro" id="IPR011042">
    <property type="entry name" value="6-blade_b-propeller_TolB-like"/>
</dbReference>
<dbReference type="Pfam" id="PF00801">
    <property type="entry name" value="PKD"/>
    <property type="match status" value="1"/>
</dbReference>
<dbReference type="PROSITE" id="PS51007">
    <property type="entry name" value="CYTC"/>
    <property type="match status" value="1"/>
</dbReference>
<evidence type="ECO:0000313" key="9">
    <source>
        <dbReference type="EMBL" id="PSR55155.1"/>
    </source>
</evidence>
<proteinExistence type="predicted"/>
<dbReference type="Pfam" id="PF00034">
    <property type="entry name" value="Cytochrom_C"/>
    <property type="match status" value="1"/>
</dbReference>
<dbReference type="InterPro" id="IPR000601">
    <property type="entry name" value="PKD_dom"/>
</dbReference>
<evidence type="ECO:0000256" key="1">
    <source>
        <dbReference type="ARBA" id="ARBA00022448"/>
    </source>
</evidence>
<keyword evidence="5 6" id="KW-0408">Iron</keyword>
<dbReference type="InterPro" id="IPR012938">
    <property type="entry name" value="Glc/Sorbosone_DH"/>
</dbReference>
<dbReference type="InterPro" id="IPR035986">
    <property type="entry name" value="PKD_dom_sf"/>
</dbReference>
<dbReference type="GO" id="GO:0020037">
    <property type="term" value="F:heme binding"/>
    <property type="evidence" value="ECO:0007669"/>
    <property type="project" value="InterPro"/>
</dbReference>
<evidence type="ECO:0000313" key="10">
    <source>
        <dbReference type="Proteomes" id="UP000240357"/>
    </source>
</evidence>
<dbReference type="PROSITE" id="PS50093">
    <property type="entry name" value="PKD"/>
    <property type="match status" value="1"/>
</dbReference>
<dbReference type="RefSeq" id="WP_106931333.1">
    <property type="nucleotide sequence ID" value="NZ_PYFT01000001.1"/>
</dbReference>
<feature type="binding site" description="covalent" evidence="6">
    <location>
        <position position="924"/>
    </location>
    <ligand>
        <name>heme c</name>
        <dbReference type="ChEBI" id="CHEBI:61717"/>
    </ligand>
</feature>
<dbReference type="InterPro" id="IPR002324">
    <property type="entry name" value="Cyt_c_ID"/>
</dbReference>
<keyword evidence="4" id="KW-0249">Electron transport</keyword>
<dbReference type="Gene3D" id="2.120.10.30">
    <property type="entry name" value="TolB, C-terminal domain"/>
    <property type="match status" value="1"/>
</dbReference>
<comment type="caution">
    <text evidence="9">The sequence shown here is derived from an EMBL/GenBank/DDBJ whole genome shotgun (WGS) entry which is preliminary data.</text>
</comment>
<evidence type="ECO:0000256" key="4">
    <source>
        <dbReference type="ARBA" id="ARBA00022982"/>
    </source>
</evidence>
<reference evidence="9 10" key="1">
    <citation type="submission" date="2018-03" db="EMBL/GenBank/DDBJ databases">
        <title>Adhaeribacter sp. HMF7605 Genome sequencing and assembly.</title>
        <authorList>
            <person name="Kang H."/>
            <person name="Kang J."/>
            <person name="Cha I."/>
            <person name="Kim H."/>
            <person name="Joh K."/>
        </authorList>
    </citation>
    <scope>NUCLEOTIDE SEQUENCE [LARGE SCALE GENOMIC DNA]</scope>
    <source>
        <strain evidence="9 10">HMF7605</strain>
    </source>
</reference>
<dbReference type="GO" id="GO:0009055">
    <property type="term" value="F:electron transfer activity"/>
    <property type="evidence" value="ECO:0007669"/>
    <property type="project" value="InterPro"/>
</dbReference>
<keyword evidence="1" id="KW-0813">Transport</keyword>
<evidence type="ECO:0000256" key="2">
    <source>
        <dbReference type="ARBA" id="ARBA00022617"/>
    </source>
</evidence>
<evidence type="ECO:0000259" key="7">
    <source>
        <dbReference type="PROSITE" id="PS50093"/>
    </source>
</evidence>
<dbReference type="InterPro" id="IPR011041">
    <property type="entry name" value="Quinoprot_gluc/sorb_DH_b-prop"/>
</dbReference>
<dbReference type="InterPro" id="IPR022409">
    <property type="entry name" value="PKD/Chitinase_dom"/>
</dbReference>
<keyword evidence="3 6" id="KW-0479">Metal-binding</keyword>
<dbReference type="Proteomes" id="UP000240357">
    <property type="component" value="Unassembled WGS sequence"/>
</dbReference>
<accession>A0A2T2YI23</accession>
<dbReference type="Gene3D" id="2.60.40.10">
    <property type="entry name" value="Immunoglobulins"/>
    <property type="match status" value="1"/>
</dbReference>
<feature type="domain" description="Cytochrome c" evidence="8">
    <location>
        <begin position="851"/>
        <end position="946"/>
    </location>
</feature>
<name>A0A2T2YI23_9BACT</name>
<dbReference type="PRINTS" id="PR00606">
    <property type="entry name" value="CYTCHROMECID"/>
</dbReference>
<dbReference type="SUPFAM" id="SSF52317">
    <property type="entry name" value="Class I glutamine amidotransferase-like"/>
    <property type="match status" value="1"/>
</dbReference>
<evidence type="ECO:0000256" key="6">
    <source>
        <dbReference type="PIRSR" id="PIRSR602324-1"/>
    </source>
</evidence>